<evidence type="ECO:0000313" key="2">
    <source>
        <dbReference type="EMBL" id="AOC55256.1"/>
    </source>
</evidence>
<organism evidence="2 3">
    <name type="scientific">Lymphocystis disease virus 3</name>
    <dbReference type="NCBI Taxonomy" id="2560566"/>
    <lineage>
        <taxon>Viruses</taxon>
        <taxon>Varidnaviria</taxon>
        <taxon>Bamfordvirae</taxon>
        <taxon>Nucleocytoviricota</taxon>
        <taxon>Megaviricetes</taxon>
        <taxon>Pimascovirales</taxon>
        <taxon>Pimascovirales incertae sedis</taxon>
        <taxon>Iridoviridae</taxon>
        <taxon>Alphairidovirinae</taxon>
        <taxon>Lymphocystivirus</taxon>
        <taxon>Lymphocystivirus sparus1</taxon>
    </lineage>
</organism>
<sequence length="62" mass="7230">MELYHIISTALLTVAVLFIGYYYWKAVEKLDDRITTMESKLAESTPDVEKIFETLEETENIN</sequence>
<dbReference type="OrthoDB" id="39144at10239"/>
<keyword evidence="1" id="KW-0812">Transmembrane</keyword>
<evidence type="ECO:0000313" key="3">
    <source>
        <dbReference type="Proteomes" id="UP000149121"/>
    </source>
</evidence>
<keyword evidence="1" id="KW-1133">Transmembrane helix</keyword>
<name>A0A1B2RWA3_9VIRU</name>
<accession>A0A1B2RWA3</accession>
<dbReference type="KEGG" id="vg:30902748"/>
<proteinExistence type="predicted"/>
<keyword evidence="3" id="KW-1185">Reference proteome</keyword>
<gene>
    <name evidence="2" type="ORF">LCDVSa172L</name>
</gene>
<dbReference type="EMBL" id="KX643370">
    <property type="protein sequence ID" value="AOC55256.1"/>
    <property type="molecule type" value="Genomic_DNA"/>
</dbReference>
<protein>
    <submittedName>
        <fullName evidence="2">Uncharacterized protein</fullName>
    </submittedName>
</protein>
<keyword evidence="1" id="KW-0472">Membrane</keyword>
<reference evidence="2 3" key="1">
    <citation type="journal article" date="2016" name="J. Virol.">
        <title>Concurrence of Iridovirus, Polyomavirus, and a Unique Member of a New Group of Fish Papillomaviruses in Lymphocystis Disease-Affected Gilthead Sea Bream.</title>
        <authorList>
            <person name="Lopez-Bueno A."/>
            <person name="Mavian C."/>
            <person name="Labella A.M."/>
            <person name="Castro D."/>
            <person name="Borrego J.J."/>
            <person name="Alcami A."/>
            <person name="Alejo A."/>
        </authorList>
    </citation>
    <scope>NUCLEOTIDE SEQUENCE [LARGE SCALE GENOMIC DNA]</scope>
    <source>
        <strain evidence="2">SA9</strain>
    </source>
</reference>
<evidence type="ECO:0000256" key="1">
    <source>
        <dbReference type="SAM" id="Phobius"/>
    </source>
</evidence>
<dbReference type="Proteomes" id="UP000149121">
    <property type="component" value="Segment"/>
</dbReference>
<feature type="transmembrane region" description="Helical" evidence="1">
    <location>
        <begin position="6"/>
        <end position="24"/>
    </location>
</feature>